<dbReference type="Proteomes" id="UP001139031">
    <property type="component" value="Unassembled WGS sequence"/>
</dbReference>
<gene>
    <name evidence="3" type="ORF">K7C98_38840</name>
</gene>
<dbReference type="InterPro" id="IPR015943">
    <property type="entry name" value="WD40/YVTN_repeat-like_dom_sf"/>
</dbReference>
<keyword evidence="4" id="KW-1185">Reference proteome</keyword>
<organism evidence="3 4">
    <name type="scientific">Nannocystis pusilla</name>
    <dbReference type="NCBI Taxonomy" id="889268"/>
    <lineage>
        <taxon>Bacteria</taxon>
        <taxon>Pseudomonadati</taxon>
        <taxon>Myxococcota</taxon>
        <taxon>Polyangia</taxon>
        <taxon>Nannocystales</taxon>
        <taxon>Nannocystaceae</taxon>
        <taxon>Nannocystis</taxon>
    </lineage>
</organism>
<comment type="caution">
    <text evidence="3">The sequence shown here is derived from an EMBL/GenBank/DDBJ whole genome shotgun (WGS) entry which is preliminary data.</text>
</comment>
<evidence type="ECO:0000313" key="4">
    <source>
        <dbReference type="Proteomes" id="UP001139031"/>
    </source>
</evidence>
<dbReference type="RefSeq" id="WP_224196968.1">
    <property type="nucleotide sequence ID" value="NZ_JAIRAU010000056.1"/>
</dbReference>
<feature type="compositionally biased region" description="Low complexity" evidence="1">
    <location>
        <begin position="24"/>
        <end position="61"/>
    </location>
</feature>
<feature type="region of interest" description="Disordered" evidence="1">
    <location>
        <begin position="24"/>
        <end position="84"/>
    </location>
</feature>
<feature type="compositionally biased region" description="Low complexity" evidence="1">
    <location>
        <begin position="73"/>
        <end position="83"/>
    </location>
</feature>
<evidence type="ECO:0000313" key="3">
    <source>
        <dbReference type="EMBL" id="MBZ5715227.1"/>
    </source>
</evidence>
<keyword evidence="2" id="KW-0732">Signal</keyword>
<feature type="signal peptide" evidence="2">
    <location>
        <begin position="1"/>
        <end position="18"/>
    </location>
</feature>
<evidence type="ECO:0000256" key="2">
    <source>
        <dbReference type="SAM" id="SignalP"/>
    </source>
</evidence>
<dbReference type="InterPro" id="IPR011045">
    <property type="entry name" value="N2O_reductase_N"/>
</dbReference>
<dbReference type="SUPFAM" id="SSF63829">
    <property type="entry name" value="Calcium-dependent phosphotriesterase"/>
    <property type="match status" value="1"/>
</dbReference>
<sequence>MSAPTPRALLLTTCLALACGDDSGGSASATMGGTTSTPPPTTGGEVPTGSSGMSQGTGSESDAAATTDEVAPTTSASATTTTSGGIKLDVGTVSDFGVGDCDCNTAAEFGYIWVANSPESTVSKIDTGTVQEVGRYLTRADAAGNPSRTSVSISGRAVAVANRHQGLVKIWANPEDCDPNNNGAPGLQTSSGAGDVLAWGEDDCVAWYTDFPGFTTQRPVAWAPGTFNEFTCRWENERLWTAGCGGGFAPGFGDGDPDVALVDGDTGEILQTLTLTGYGCNGFGPYGGAVDSTGNLWLTLNNGNLAFVDIETFAYVIHPKPANVQSYGMTVDSKDRVWVTSYSADNGVARYDPVTMTWDIITEIKQYSQSGIAQGADGRIWVAGSFANMGNLNGVAGIDPETLAVTTYLATTSNGKGVSVDGKGFIWRAGGNTASRVDPDDGTETNYSGLNAAYTYSDMTGFGVANVAGCQPAG</sequence>
<reference evidence="3" key="1">
    <citation type="submission" date="2021-08" db="EMBL/GenBank/DDBJ databases">
        <authorList>
            <person name="Stevens D.C."/>
        </authorList>
    </citation>
    <scope>NUCLEOTIDE SEQUENCE</scope>
    <source>
        <strain evidence="3">DSM 53165</strain>
    </source>
</reference>
<name>A0ABS7U3U6_9BACT</name>
<feature type="chain" id="PRO_5046622938" evidence="2">
    <location>
        <begin position="19"/>
        <end position="474"/>
    </location>
</feature>
<protein>
    <submittedName>
        <fullName evidence="3">Uncharacterized protein</fullName>
    </submittedName>
</protein>
<accession>A0ABS7U3U6</accession>
<dbReference type="Gene3D" id="2.130.10.10">
    <property type="entry name" value="YVTN repeat-like/Quinoprotein amine dehydrogenase"/>
    <property type="match status" value="1"/>
</dbReference>
<dbReference type="PROSITE" id="PS51257">
    <property type="entry name" value="PROKAR_LIPOPROTEIN"/>
    <property type="match status" value="1"/>
</dbReference>
<proteinExistence type="predicted"/>
<dbReference type="SUPFAM" id="SSF50974">
    <property type="entry name" value="Nitrous oxide reductase, N-terminal domain"/>
    <property type="match status" value="1"/>
</dbReference>
<dbReference type="EMBL" id="JAIRAU010000056">
    <property type="protein sequence ID" value="MBZ5715227.1"/>
    <property type="molecule type" value="Genomic_DNA"/>
</dbReference>
<evidence type="ECO:0000256" key="1">
    <source>
        <dbReference type="SAM" id="MobiDB-lite"/>
    </source>
</evidence>